<reference evidence="2" key="1">
    <citation type="journal article" date="2021" name="Nat. Commun.">
        <title>Genetic determinants of endophytism in the Arabidopsis root mycobiome.</title>
        <authorList>
            <person name="Mesny F."/>
            <person name="Miyauchi S."/>
            <person name="Thiergart T."/>
            <person name="Pickel B."/>
            <person name="Atanasova L."/>
            <person name="Karlsson M."/>
            <person name="Huettel B."/>
            <person name="Barry K.W."/>
            <person name="Haridas S."/>
            <person name="Chen C."/>
            <person name="Bauer D."/>
            <person name="Andreopoulos W."/>
            <person name="Pangilinan J."/>
            <person name="LaButti K."/>
            <person name="Riley R."/>
            <person name="Lipzen A."/>
            <person name="Clum A."/>
            <person name="Drula E."/>
            <person name="Henrissat B."/>
            <person name="Kohler A."/>
            <person name="Grigoriev I.V."/>
            <person name="Martin F.M."/>
            <person name="Hacquard S."/>
        </authorList>
    </citation>
    <scope>NUCLEOTIDE SEQUENCE</scope>
    <source>
        <strain evidence="2">MPI-CAGE-CH-0235</strain>
    </source>
</reference>
<evidence type="ECO:0000313" key="3">
    <source>
        <dbReference type="Proteomes" id="UP000813444"/>
    </source>
</evidence>
<organism evidence="2 3">
    <name type="scientific">Stachybotrys elegans</name>
    <dbReference type="NCBI Taxonomy" id="80388"/>
    <lineage>
        <taxon>Eukaryota</taxon>
        <taxon>Fungi</taxon>
        <taxon>Dikarya</taxon>
        <taxon>Ascomycota</taxon>
        <taxon>Pezizomycotina</taxon>
        <taxon>Sordariomycetes</taxon>
        <taxon>Hypocreomycetidae</taxon>
        <taxon>Hypocreales</taxon>
        <taxon>Stachybotryaceae</taxon>
        <taxon>Stachybotrys</taxon>
    </lineage>
</organism>
<comment type="caution">
    <text evidence="2">The sequence shown here is derived from an EMBL/GenBank/DDBJ whole genome shotgun (WGS) entry which is preliminary data.</text>
</comment>
<dbReference type="Proteomes" id="UP000813444">
    <property type="component" value="Unassembled WGS sequence"/>
</dbReference>
<evidence type="ECO:0000256" key="1">
    <source>
        <dbReference type="SAM" id="MobiDB-lite"/>
    </source>
</evidence>
<feature type="compositionally biased region" description="Acidic residues" evidence="1">
    <location>
        <begin position="888"/>
        <end position="899"/>
    </location>
</feature>
<name>A0A8K0T090_9HYPO</name>
<accession>A0A8K0T090</accession>
<dbReference type="EMBL" id="JAGPNK010000001">
    <property type="protein sequence ID" value="KAH7328144.1"/>
    <property type="molecule type" value="Genomic_DNA"/>
</dbReference>
<gene>
    <name evidence="2" type="ORF">B0I35DRAFT_416681</name>
</gene>
<feature type="compositionally biased region" description="Polar residues" evidence="1">
    <location>
        <begin position="68"/>
        <end position="80"/>
    </location>
</feature>
<sequence>MRPDLVQGPFGPELNFTEPSADAMSSQAARTMDHMQALPMRPRPAMLPRAASSDSSSDSSNEGWGERQVQQDTETRTNPPQDEMVGSWTANNTEAFLSERFSNREAYRRYELSRLHSIRFELSTGDTLVFIDYDVPPRKYTDCSGVAYSSQELRVSSTKLLATGSSKFADMLKPTYQFRVQRRRGLVNKLPEGVKYVLDLTPASEGDELVFQMTELSLTPGVINWWRVSKNLEVQEGTVGGHDDICSCLLEPFRDQPPTSSESNVANTNSTQEARDKPEESIASGSKAIAIGQEDTEMGDNMDQAEPSIPAPTSSSWKRELTLAKGIKELLDYDNSQSTEAARPEPVRAANKADETPEYRQIPDYCPVRHRTCIIRLLMLIEGKHISLDSATRMWTIVALAKIFDCRSVVRDLVLQWIMDSHNTKFIEVLPEEAIRIGYALELPFVTQPAFRILVNEFAIKEAATSPDPKAKGYVTVFGRKVGDPGDEMSNLIQHAARDFIERISAPIEILRRPDIFEYWDLQEWKKVKEVKEILMNHTHLPMATPVLEKVQLLMETLSHHVRLTFDGVAREVAPETRDFFSIDRDRRSYVDPADFEMLVDIMSRFNPTQKLLCPAIYEELSTQFRFIFRPWKSSRFSANWGMRFGTIVKEATATLRDFFKHYPSVPRPANWLLLTDVIDLDKLSTEIHTQIEMLSVITVRDMWDPPLNLTRHMLLTLSNEEMKYLPLWAGGCDDGTGGVFEAFLPPADMGPIEPGPMYHTGYTVPSAASSSTGSLTADLRDLRVAGSSTAGSIDVHDSISTVYRSDRIIVDDESIASEAFTASESDYQDARFQVPANAWFQPVGLEMVCNENEPHTAQSRSDDADLEMYMQQDSDDDTQTVMSWNDSDFEDEIDLDQL</sequence>
<dbReference type="OrthoDB" id="5371510at2759"/>
<dbReference type="AlphaFoldDB" id="A0A8K0T090"/>
<feature type="region of interest" description="Disordered" evidence="1">
    <location>
        <begin position="253"/>
        <end position="285"/>
    </location>
</feature>
<feature type="compositionally biased region" description="Polar residues" evidence="1">
    <location>
        <begin position="257"/>
        <end position="272"/>
    </location>
</feature>
<feature type="compositionally biased region" description="Low complexity" evidence="1">
    <location>
        <begin position="37"/>
        <end position="60"/>
    </location>
</feature>
<evidence type="ECO:0000313" key="2">
    <source>
        <dbReference type="EMBL" id="KAH7328144.1"/>
    </source>
</evidence>
<protein>
    <submittedName>
        <fullName evidence="2">Uncharacterized protein</fullName>
    </submittedName>
</protein>
<feature type="region of interest" description="Disordered" evidence="1">
    <location>
        <begin position="872"/>
        <end position="899"/>
    </location>
</feature>
<feature type="compositionally biased region" description="Basic and acidic residues" evidence="1">
    <location>
        <begin position="342"/>
        <end position="355"/>
    </location>
</feature>
<keyword evidence="3" id="KW-1185">Reference proteome</keyword>
<feature type="region of interest" description="Disordered" evidence="1">
    <location>
        <begin position="1"/>
        <end position="88"/>
    </location>
</feature>
<feature type="region of interest" description="Disordered" evidence="1">
    <location>
        <begin position="335"/>
        <end position="355"/>
    </location>
</feature>
<proteinExistence type="predicted"/>